<evidence type="ECO:0000313" key="1">
    <source>
        <dbReference type="EMBL" id="OJJ45574.1"/>
    </source>
</evidence>
<dbReference type="OrthoDB" id="4440408at2759"/>
<dbReference type="AlphaFoldDB" id="A0A1L9SEX4"/>
<dbReference type="STRING" id="1073090.A0A1L9SEX4"/>
<gene>
    <name evidence="1" type="ORF">ASPZODRAFT_478774</name>
</gene>
<sequence length="241" mass="28343">MVDYRVWKPDLEHPEKINALQKERWRHFKKLDSTVTASTDIHGLLQTEVKLRECIQCEMGIKDIIKDHQKRVFTEPGGPARYLPLIQAYQGDLAKVDQKYWLLERQWWSIRAAFIEGPFSHGIELWRSHPRWYMHRVLRDDCAGRGGCCGRKCGCCSNRQNLSTRKFAAGHCTVYCFCCQQARGFQLSHEQRVELRKRFDLSFHNGYFQRIRDASLLGILQHDDNNPFDLIDDPPAYKTCR</sequence>
<proteinExistence type="predicted"/>
<dbReference type="VEuPathDB" id="FungiDB:ASPZODRAFT_478774"/>
<organism evidence="1 2">
    <name type="scientific">Penicilliopsis zonata CBS 506.65</name>
    <dbReference type="NCBI Taxonomy" id="1073090"/>
    <lineage>
        <taxon>Eukaryota</taxon>
        <taxon>Fungi</taxon>
        <taxon>Dikarya</taxon>
        <taxon>Ascomycota</taxon>
        <taxon>Pezizomycotina</taxon>
        <taxon>Eurotiomycetes</taxon>
        <taxon>Eurotiomycetidae</taxon>
        <taxon>Eurotiales</taxon>
        <taxon>Aspergillaceae</taxon>
        <taxon>Penicilliopsis</taxon>
    </lineage>
</organism>
<accession>A0A1L9SEX4</accession>
<dbReference type="GeneID" id="34614863"/>
<dbReference type="EMBL" id="KV878344">
    <property type="protein sequence ID" value="OJJ45574.1"/>
    <property type="molecule type" value="Genomic_DNA"/>
</dbReference>
<reference evidence="2" key="1">
    <citation type="journal article" date="2017" name="Genome Biol.">
        <title>Comparative genomics reveals high biological diversity and specific adaptations in the industrially and medically important fungal genus Aspergillus.</title>
        <authorList>
            <person name="de Vries R.P."/>
            <person name="Riley R."/>
            <person name="Wiebenga A."/>
            <person name="Aguilar-Osorio G."/>
            <person name="Amillis S."/>
            <person name="Uchima C.A."/>
            <person name="Anderluh G."/>
            <person name="Asadollahi M."/>
            <person name="Askin M."/>
            <person name="Barry K."/>
            <person name="Battaglia E."/>
            <person name="Bayram O."/>
            <person name="Benocci T."/>
            <person name="Braus-Stromeyer S.A."/>
            <person name="Caldana C."/>
            <person name="Canovas D."/>
            <person name="Cerqueira G.C."/>
            <person name="Chen F."/>
            <person name="Chen W."/>
            <person name="Choi C."/>
            <person name="Clum A."/>
            <person name="Dos Santos R.A."/>
            <person name="Damasio A.R."/>
            <person name="Diallinas G."/>
            <person name="Emri T."/>
            <person name="Fekete E."/>
            <person name="Flipphi M."/>
            <person name="Freyberg S."/>
            <person name="Gallo A."/>
            <person name="Gournas C."/>
            <person name="Habgood R."/>
            <person name="Hainaut M."/>
            <person name="Harispe M.L."/>
            <person name="Henrissat B."/>
            <person name="Hilden K.S."/>
            <person name="Hope R."/>
            <person name="Hossain A."/>
            <person name="Karabika E."/>
            <person name="Karaffa L."/>
            <person name="Karanyi Z."/>
            <person name="Krasevec N."/>
            <person name="Kuo A."/>
            <person name="Kusch H."/>
            <person name="LaButti K."/>
            <person name="Lagendijk E.L."/>
            <person name="Lapidus A."/>
            <person name="Levasseur A."/>
            <person name="Lindquist E."/>
            <person name="Lipzen A."/>
            <person name="Logrieco A.F."/>
            <person name="MacCabe A."/>
            <person name="Maekelae M.R."/>
            <person name="Malavazi I."/>
            <person name="Melin P."/>
            <person name="Meyer V."/>
            <person name="Mielnichuk N."/>
            <person name="Miskei M."/>
            <person name="Molnar A.P."/>
            <person name="Mule G."/>
            <person name="Ngan C.Y."/>
            <person name="Orejas M."/>
            <person name="Orosz E."/>
            <person name="Ouedraogo J.P."/>
            <person name="Overkamp K.M."/>
            <person name="Park H.-S."/>
            <person name="Perrone G."/>
            <person name="Piumi F."/>
            <person name="Punt P.J."/>
            <person name="Ram A.F."/>
            <person name="Ramon A."/>
            <person name="Rauscher S."/>
            <person name="Record E."/>
            <person name="Riano-Pachon D.M."/>
            <person name="Robert V."/>
            <person name="Roehrig J."/>
            <person name="Ruller R."/>
            <person name="Salamov A."/>
            <person name="Salih N.S."/>
            <person name="Samson R.A."/>
            <person name="Sandor E."/>
            <person name="Sanguinetti M."/>
            <person name="Schuetze T."/>
            <person name="Sepcic K."/>
            <person name="Shelest E."/>
            <person name="Sherlock G."/>
            <person name="Sophianopoulou V."/>
            <person name="Squina F.M."/>
            <person name="Sun H."/>
            <person name="Susca A."/>
            <person name="Todd R.B."/>
            <person name="Tsang A."/>
            <person name="Unkles S.E."/>
            <person name="van de Wiele N."/>
            <person name="van Rossen-Uffink D."/>
            <person name="Oliveira J.V."/>
            <person name="Vesth T.C."/>
            <person name="Visser J."/>
            <person name="Yu J.-H."/>
            <person name="Zhou M."/>
            <person name="Andersen M.R."/>
            <person name="Archer D.B."/>
            <person name="Baker S.E."/>
            <person name="Benoit I."/>
            <person name="Brakhage A.A."/>
            <person name="Braus G.H."/>
            <person name="Fischer R."/>
            <person name="Frisvad J.C."/>
            <person name="Goldman G.H."/>
            <person name="Houbraken J."/>
            <person name="Oakley B."/>
            <person name="Pocsi I."/>
            <person name="Scazzocchio C."/>
            <person name="Seiboth B."/>
            <person name="vanKuyk P.A."/>
            <person name="Wortman J."/>
            <person name="Dyer P.S."/>
            <person name="Grigoriev I.V."/>
        </authorList>
    </citation>
    <scope>NUCLEOTIDE SEQUENCE [LARGE SCALE GENOMIC DNA]</scope>
    <source>
        <strain evidence="2">CBS 506.65</strain>
    </source>
</reference>
<dbReference type="RefSeq" id="XP_022580084.1">
    <property type="nucleotide sequence ID" value="XM_022728399.1"/>
</dbReference>
<evidence type="ECO:0000313" key="2">
    <source>
        <dbReference type="Proteomes" id="UP000184188"/>
    </source>
</evidence>
<dbReference type="Proteomes" id="UP000184188">
    <property type="component" value="Unassembled WGS sequence"/>
</dbReference>
<keyword evidence="2" id="KW-1185">Reference proteome</keyword>
<name>A0A1L9SEX4_9EURO</name>
<protein>
    <submittedName>
        <fullName evidence="1">Uncharacterized protein</fullName>
    </submittedName>
</protein>